<dbReference type="FunFam" id="3.40.50.1440:FF:000001">
    <property type="entry name" value="Cell division protein FtsZ"/>
    <property type="match status" value="1"/>
</dbReference>
<feature type="domain" description="Tubulin/FtsZ 2-layer sandwich" evidence="9">
    <location>
        <begin position="208"/>
        <end position="325"/>
    </location>
</feature>
<evidence type="ECO:0000256" key="3">
    <source>
        <dbReference type="ARBA" id="ARBA00023134"/>
    </source>
</evidence>
<evidence type="ECO:0000256" key="6">
    <source>
        <dbReference type="NCBIfam" id="TIGR00065"/>
    </source>
</evidence>
<dbReference type="Gene3D" id="3.30.1330.20">
    <property type="entry name" value="Tubulin/FtsZ, C-terminal domain"/>
    <property type="match status" value="1"/>
</dbReference>
<feature type="compositionally biased region" description="Basic and acidic residues" evidence="7">
    <location>
        <begin position="338"/>
        <end position="351"/>
    </location>
</feature>
<dbReference type="PANTHER" id="PTHR30314:SF3">
    <property type="entry name" value="MITOCHONDRIAL DIVISION PROTEIN FSZA"/>
    <property type="match status" value="1"/>
</dbReference>
<keyword evidence="11" id="KW-1185">Reference proteome</keyword>
<dbReference type="Pfam" id="PF12327">
    <property type="entry name" value="FtsZ_C"/>
    <property type="match status" value="1"/>
</dbReference>
<dbReference type="Gene3D" id="3.40.50.1440">
    <property type="entry name" value="Tubulin/FtsZ, GTPase domain"/>
    <property type="match status" value="1"/>
</dbReference>
<dbReference type="GO" id="GO:0005525">
    <property type="term" value="F:GTP binding"/>
    <property type="evidence" value="ECO:0007669"/>
    <property type="project" value="UniProtKB-UniRule"/>
</dbReference>
<keyword evidence="5" id="KW-0131">Cell cycle</keyword>
<accession>A0A9X8Y8H6</accession>
<dbReference type="InterPro" id="IPR003008">
    <property type="entry name" value="Tubulin_FtsZ_GTPase"/>
</dbReference>
<dbReference type="GO" id="GO:0043093">
    <property type="term" value="P:FtsZ-dependent cytokinesis"/>
    <property type="evidence" value="ECO:0007669"/>
    <property type="project" value="UniProtKB-UniRule"/>
</dbReference>
<sequence>MNFDMDSDFEKVVSIKVVGIGGGGGNAVNRMVSSGMKSVEFISVNTDLQALNTSKATVKIPLGEKLTKGRGAGGSPEKGQKAAEESRDEIAAALKGTQMVFITAGMGGGTGTGAAPVVAEIAKDMGILTIGIVTKPFLFEGKRRMDQAESGIASLREHVDALVVIPNERLKLISENKITLLNAFQAADNVLKQGVQSISDLINIPGVVNLDFADVTAIMKDAGYAHMGMGVADGKDKAEKAAAMAIASPLLETSINGARGVIINITASSDIGLDEIDVASTMIHNAAHPDVNLIWGAAFDDNLKDQMMVTVIATGFDSGNNFEPPVARQQQQFGAKAQESEKAPEEQKKEEEETGIDDDAFFDIMELFNKK</sequence>
<evidence type="ECO:0000256" key="1">
    <source>
        <dbReference type="ARBA" id="ARBA00009690"/>
    </source>
</evidence>
<dbReference type="SUPFAM" id="SSF55307">
    <property type="entry name" value="Tubulin C-terminal domain-like"/>
    <property type="match status" value="1"/>
</dbReference>
<feature type="region of interest" description="Disordered" evidence="7">
    <location>
        <begin position="329"/>
        <end position="357"/>
    </location>
</feature>
<dbReference type="PANTHER" id="PTHR30314">
    <property type="entry name" value="CELL DIVISION PROTEIN FTSZ-RELATED"/>
    <property type="match status" value="1"/>
</dbReference>
<comment type="similarity">
    <text evidence="1 5">Belongs to the FtsZ family.</text>
</comment>
<dbReference type="GO" id="GO:0032153">
    <property type="term" value="C:cell division site"/>
    <property type="evidence" value="ECO:0007669"/>
    <property type="project" value="UniProtKB-UniRule"/>
</dbReference>
<dbReference type="SMART" id="SM00864">
    <property type="entry name" value="Tubulin"/>
    <property type="match status" value="1"/>
</dbReference>
<keyword evidence="4 5" id="KW-0717">Septation</keyword>
<protein>
    <recommendedName>
        <fullName evidence="5 6">Cell division protein FtsZ</fullName>
    </recommendedName>
</protein>
<evidence type="ECO:0000259" key="8">
    <source>
        <dbReference type="SMART" id="SM00864"/>
    </source>
</evidence>
<proteinExistence type="inferred from homology"/>
<evidence type="ECO:0000256" key="2">
    <source>
        <dbReference type="ARBA" id="ARBA00022741"/>
    </source>
</evidence>
<evidence type="ECO:0000256" key="5">
    <source>
        <dbReference type="HAMAP-Rule" id="MF_00909"/>
    </source>
</evidence>
<dbReference type="InterPro" id="IPR008280">
    <property type="entry name" value="Tub_FtsZ_C"/>
</dbReference>
<dbReference type="Pfam" id="PF00091">
    <property type="entry name" value="Tubulin"/>
    <property type="match status" value="1"/>
</dbReference>
<dbReference type="PRINTS" id="PR00423">
    <property type="entry name" value="CELLDVISFTSZ"/>
</dbReference>
<dbReference type="GO" id="GO:0003924">
    <property type="term" value="F:GTPase activity"/>
    <property type="evidence" value="ECO:0007669"/>
    <property type="project" value="UniProtKB-UniRule"/>
</dbReference>
<dbReference type="AlphaFoldDB" id="A0A9X8Y8H6"/>
<evidence type="ECO:0000259" key="9">
    <source>
        <dbReference type="SMART" id="SM00865"/>
    </source>
</evidence>
<dbReference type="SUPFAM" id="SSF52490">
    <property type="entry name" value="Tubulin nucleotide-binding domain-like"/>
    <property type="match status" value="1"/>
</dbReference>
<dbReference type="OrthoDB" id="9813375at2"/>
<dbReference type="CDD" id="cd02201">
    <property type="entry name" value="FtsZ_type1"/>
    <property type="match status" value="1"/>
</dbReference>
<evidence type="ECO:0000313" key="10">
    <source>
        <dbReference type="EMBL" id="TCL43799.1"/>
    </source>
</evidence>
<feature type="binding site" evidence="5">
    <location>
        <position position="144"/>
    </location>
    <ligand>
        <name>GTP</name>
        <dbReference type="ChEBI" id="CHEBI:37565"/>
    </ligand>
</feature>
<dbReference type="InterPro" id="IPR000158">
    <property type="entry name" value="Cell_div_FtsZ"/>
</dbReference>
<keyword evidence="3 5" id="KW-0342">GTP-binding</keyword>
<organism evidence="10 11">
    <name type="scientific">Harryflintia acetispora</name>
    <dbReference type="NCBI Taxonomy" id="1849041"/>
    <lineage>
        <taxon>Bacteria</taxon>
        <taxon>Bacillati</taxon>
        <taxon>Bacillota</taxon>
        <taxon>Clostridia</taxon>
        <taxon>Eubacteriales</taxon>
        <taxon>Oscillospiraceae</taxon>
        <taxon>Harryflintia</taxon>
    </lineage>
</organism>
<gene>
    <name evidence="5" type="primary">ftsZ</name>
    <name evidence="10" type="ORF">EDD78_104138</name>
</gene>
<name>A0A9X8Y8H6_9FIRM</name>
<dbReference type="InterPro" id="IPR020805">
    <property type="entry name" value="Cell_div_FtsZ_CS"/>
</dbReference>
<dbReference type="Proteomes" id="UP000294682">
    <property type="component" value="Unassembled WGS sequence"/>
</dbReference>
<dbReference type="InterPro" id="IPR024757">
    <property type="entry name" value="FtsZ_C"/>
</dbReference>
<dbReference type="PROSITE" id="PS01134">
    <property type="entry name" value="FTSZ_1"/>
    <property type="match status" value="1"/>
</dbReference>
<comment type="function">
    <text evidence="5">Essential cell division protein that forms a contractile ring structure (Z ring) at the future cell division site. The regulation of the ring assembly controls the timing and the location of cell division. One of the functions of the FtsZ ring is to recruit other cell division proteins to the septum to produce a new cell wall between the dividing cells. Binds GTP and shows GTPase activity.</text>
</comment>
<reference evidence="10 11" key="1">
    <citation type="submission" date="2019-03" db="EMBL/GenBank/DDBJ databases">
        <title>Genomic Encyclopedia of Type Strains, Phase IV (KMG-IV): sequencing the most valuable type-strain genomes for metagenomic binning, comparative biology and taxonomic classification.</title>
        <authorList>
            <person name="Goeker M."/>
        </authorList>
    </citation>
    <scope>NUCLEOTIDE SEQUENCE [LARGE SCALE GENOMIC DNA]</scope>
    <source>
        <strain evidence="10 11">DSM 100433</strain>
    </source>
</reference>
<keyword evidence="5 10" id="KW-0132">Cell division</keyword>
<keyword evidence="5" id="KW-0963">Cytoplasm</keyword>
<dbReference type="NCBIfam" id="TIGR00065">
    <property type="entry name" value="ftsZ"/>
    <property type="match status" value="1"/>
</dbReference>
<dbReference type="SMART" id="SM00865">
    <property type="entry name" value="Tubulin_C"/>
    <property type="match status" value="1"/>
</dbReference>
<keyword evidence="2 5" id="KW-0547">Nucleotide-binding</keyword>
<evidence type="ECO:0000256" key="4">
    <source>
        <dbReference type="ARBA" id="ARBA00023210"/>
    </source>
</evidence>
<feature type="binding site" evidence="5">
    <location>
        <begin position="109"/>
        <end position="111"/>
    </location>
    <ligand>
        <name>GTP</name>
        <dbReference type="ChEBI" id="CHEBI:37565"/>
    </ligand>
</feature>
<evidence type="ECO:0000256" key="7">
    <source>
        <dbReference type="SAM" id="MobiDB-lite"/>
    </source>
</evidence>
<comment type="subcellular location">
    <subcellularLocation>
        <location evidence="5">Cytoplasm</location>
    </subcellularLocation>
    <text evidence="5">Assembles at midcell at the inner surface of the cytoplasmic membrane.</text>
</comment>
<feature type="binding site" evidence="5">
    <location>
        <position position="140"/>
    </location>
    <ligand>
        <name>GTP</name>
        <dbReference type="ChEBI" id="CHEBI:37565"/>
    </ligand>
</feature>
<comment type="caution">
    <text evidence="10">The sequence shown here is derived from an EMBL/GenBank/DDBJ whole genome shotgun (WGS) entry which is preliminary data.</text>
</comment>
<dbReference type="HAMAP" id="MF_00909">
    <property type="entry name" value="FtsZ"/>
    <property type="match status" value="1"/>
</dbReference>
<feature type="region of interest" description="Disordered" evidence="7">
    <location>
        <begin position="65"/>
        <end position="86"/>
    </location>
</feature>
<dbReference type="RefSeq" id="WP_079698256.1">
    <property type="nucleotide sequence ID" value="NZ_JADNAH010000030.1"/>
</dbReference>
<dbReference type="GO" id="GO:0005737">
    <property type="term" value="C:cytoplasm"/>
    <property type="evidence" value="ECO:0007669"/>
    <property type="project" value="UniProtKB-SubCell"/>
</dbReference>
<dbReference type="GO" id="GO:0051258">
    <property type="term" value="P:protein polymerization"/>
    <property type="evidence" value="ECO:0007669"/>
    <property type="project" value="UniProtKB-UniRule"/>
</dbReference>
<feature type="domain" description="Tubulin/FtsZ GTPase" evidence="8">
    <location>
        <begin position="14"/>
        <end position="206"/>
    </location>
</feature>
<dbReference type="InterPro" id="IPR018316">
    <property type="entry name" value="Tubulin/FtsZ_2-layer-sand-dom"/>
</dbReference>
<dbReference type="InterPro" id="IPR036525">
    <property type="entry name" value="Tubulin/FtsZ_GTPase_sf"/>
</dbReference>
<dbReference type="InterPro" id="IPR037103">
    <property type="entry name" value="Tubulin/FtsZ-like_C"/>
</dbReference>
<evidence type="ECO:0000313" key="11">
    <source>
        <dbReference type="Proteomes" id="UP000294682"/>
    </source>
</evidence>
<dbReference type="GO" id="GO:0000917">
    <property type="term" value="P:division septum assembly"/>
    <property type="evidence" value="ECO:0007669"/>
    <property type="project" value="UniProtKB-KW"/>
</dbReference>
<feature type="binding site" evidence="5">
    <location>
        <position position="188"/>
    </location>
    <ligand>
        <name>GTP</name>
        <dbReference type="ChEBI" id="CHEBI:37565"/>
    </ligand>
</feature>
<dbReference type="InterPro" id="IPR045061">
    <property type="entry name" value="FtsZ/CetZ"/>
</dbReference>
<comment type="subunit">
    <text evidence="5">Homodimer. Polymerizes to form a dynamic ring structure in a strictly GTP-dependent manner. Interacts directly with several other division proteins.</text>
</comment>
<feature type="binding site" evidence="5">
    <location>
        <begin position="22"/>
        <end position="26"/>
    </location>
    <ligand>
        <name>GTP</name>
        <dbReference type="ChEBI" id="CHEBI:37565"/>
    </ligand>
</feature>
<dbReference type="EMBL" id="SLUK01000004">
    <property type="protein sequence ID" value="TCL43799.1"/>
    <property type="molecule type" value="Genomic_DNA"/>
</dbReference>